<evidence type="ECO:0008006" key="4">
    <source>
        <dbReference type="Google" id="ProtNLM"/>
    </source>
</evidence>
<keyword evidence="3" id="KW-1185">Reference proteome</keyword>
<comment type="caution">
    <text evidence="2">The sequence shown here is derived from an EMBL/GenBank/DDBJ whole genome shotgun (WGS) entry which is preliminary data.</text>
</comment>
<sequence>MWSGRRGRHTSWARAQELLGSGHAVVLWKPGCFYCERLMLQIGKDARVTWVNVWRDDAAQTRVRALNGGDELTPTVLIGEEALRNPSARELRNRLGSAEPGRAERPAQS</sequence>
<dbReference type="EMBL" id="NRGR01000001">
    <property type="protein sequence ID" value="PCC40998.1"/>
    <property type="molecule type" value="Genomic_DNA"/>
</dbReference>
<name>A0A2A3YP01_9MICO</name>
<feature type="region of interest" description="Disordered" evidence="1">
    <location>
        <begin position="88"/>
        <end position="109"/>
    </location>
</feature>
<gene>
    <name evidence="2" type="ORF">CIK66_00015</name>
</gene>
<dbReference type="Gene3D" id="3.40.30.10">
    <property type="entry name" value="Glutaredoxin"/>
    <property type="match status" value="1"/>
</dbReference>
<dbReference type="Proteomes" id="UP000218598">
    <property type="component" value="Unassembled WGS sequence"/>
</dbReference>
<proteinExistence type="predicted"/>
<evidence type="ECO:0000313" key="2">
    <source>
        <dbReference type="EMBL" id="PCC40998.1"/>
    </source>
</evidence>
<accession>A0A2A3YP01</accession>
<organism evidence="2 3">
    <name type="scientific">Brachybacterium alimentarium</name>
    <dbReference type="NCBI Taxonomy" id="47845"/>
    <lineage>
        <taxon>Bacteria</taxon>
        <taxon>Bacillati</taxon>
        <taxon>Actinomycetota</taxon>
        <taxon>Actinomycetes</taxon>
        <taxon>Micrococcales</taxon>
        <taxon>Dermabacteraceae</taxon>
        <taxon>Brachybacterium</taxon>
    </lineage>
</organism>
<protein>
    <recommendedName>
        <fullName evidence="4">NrdH-redoxin</fullName>
    </recommendedName>
</protein>
<reference evidence="2 3" key="1">
    <citation type="journal article" date="2017" name="Elife">
        <title>Extensive horizontal gene transfer in cheese-associated bacteria.</title>
        <authorList>
            <person name="Bonham K.S."/>
            <person name="Wolfe B.E."/>
            <person name="Dutton R.J."/>
        </authorList>
    </citation>
    <scope>NUCLEOTIDE SEQUENCE [LARGE SCALE GENOMIC DNA]</scope>
    <source>
        <strain evidence="2 3">341_9</strain>
    </source>
</reference>
<dbReference type="AlphaFoldDB" id="A0A2A3YP01"/>
<evidence type="ECO:0000313" key="3">
    <source>
        <dbReference type="Proteomes" id="UP000218598"/>
    </source>
</evidence>
<evidence type="ECO:0000256" key="1">
    <source>
        <dbReference type="SAM" id="MobiDB-lite"/>
    </source>
</evidence>